<dbReference type="Pfam" id="PF09578">
    <property type="entry name" value="Spore_YabQ"/>
    <property type="match status" value="1"/>
</dbReference>
<keyword evidence="1" id="KW-1133">Transmembrane helix</keyword>
<proteinExistence type="predicted"/>
<keyword evidence="1" id="KW-0472">Membrane</keyword>
<comment type="caution">
    <text evidence="2">The sequence shown here is derived from an EMBL/GenBank/DDBJ whole genome shotgun (WGS) entry which is preliminary data.</text>
</comment>
<dbReference type="InterPro" id="IPR019074">
    <property type="entry name" value="YabQ"/>
</dbReference>
<organism evidence="2 3">
    <name type="scientific">Yeguia hominis</name>
    <dbReference type="NCBI Taxonomy" id="2763662"/>
    <lineage>
        <taxon>Bacteria</taxon>
        <taxon>Bacillati</taxon>
        <taxon>Bacillota</taxon>
        <taxon>Clostridia</taxon>
        <taxon>Eubacteriales</taxon>
        <taxon>Yeguiaceae</taxon>
        <taxon>Yeguia</taxon>
    </lineage>
</organism>
<dbReference type="EMBL" id="JACRSN010000001">
    <property type="protein sequence ID" value="MBC8532599.1"/>
    <property type="molecule type" value="Genomic_DNA"/>
</dbReference>
<evidence type="ECO:0000313" key="2">
    <source>
        <dbReference type="EMBL" id="MBC8532599.1"/>
    </source>
</evidence>
<evidence type="ECO:0000256" key="1">
    <source>
        <dbReference type="SAM" id="Phobius"/>
    </source>
</evidence>
<feature type="transmembrane region" description="Helical" evidence="1">
    <location>
        <begin position="43"/>
        <end position="64"/>
    </location>
</feature>
<sequence length="151" mass="17157">METVYSDPAAGFLLACVAGVLLALFYDVFRISRALLHPRRRSVFLQDLLFFSVSAVVTFLVSLATNSGILRFYLLAGEGLGMCAYFLTLGEITIRLARLLLRILRAVDTFWKRRIFSPVCQFFTRIFKQVGQKIQKSRECAQKSHSSQKKP</sequence>
<gene>
    <name evidence="2" type="ORF">IAG03_01000</name>
</gene>
<dbReference type="RefSeq" id="WP_249317803.1">
    <property type="nucleotide sequence ID" value="NZ_JACRSN010000001.1"/>
</dbReference>
<dbReference type="AlphaFoldDB" id="A0A926D744"/>
<feature type="transmembrane region" description="Helical" evidence="1">
    <location>
        <begin position="12"/>
        <end position="31"/>
    </location>
</feature>
<keyword evidence="1" id="KW-0812">Transmembrane</keyword>
<keyword evidence="3" id="KW-1185">Reference proteome</keyword>
<dbReference type="NCBIfam" id="TIGR02893">
    <property type="entry name" value="spore_yabQ"/>
    <property type="match status" value="1"/>
</dbReference>
<reference evidence="2" key="1">
    <citation type="submission" date="2020-08" db="EMBL/GenBank/DDBJ databases">
        <title>Genome public.</title>
        <authorList>
            <person name="Liu C."/>
            <person name="Sun Q."/>
        </authorList>
    </citation>
    <scope>NUCLEOTIDE SEQUENCE</scope>
    <source>
        <strain evidence="2">NSJ-40</strain>
    </source>
</reference>
<dbReference type="Proteomes" id="UP000651482">
    <property type="component" value="Unassembled WGS sequence"/>
</dbReference>
<feature type="transmembrane region" description="Helical" evidence="1">
    <location>
        <begin position="70"/>
        <end position="94"/>
    </location>
</feature>
<protein>
    <submittedName>
        <fullName evidence="2">Spore cortex biosynthesis protein YabQ</fullName>
    </submittedName>
</protein>
<name>A0A926D744_9FIRM</name>
<accession>A0A926D744</accession>
<evidence type="ECO:0000313" key="3">
    <source>
        <dbReference type="Proteomes" id="UP000651482"/>
    </source>
</evidence>